<feature type="transmembrane region" description="Helical" evidence="17">
    <location>
        <begin position="390"/>
        <end position="409"/>
    </location>
</feature>
<dbReference type="Pfam" id="PF05197">
    <property type="entry name" value="TRIC"/>
    <property type="match status" value="1"/>
</dbReference>
<feature type="transmembrane region" description="Helical" evidence="17">
    <location>
        <begin position="350"/>
        <end position="370"/>
    </location>
</feature>
<evidence type="ECO:0000256" key="4">
    <source>
        <dbReference type="ARBA" id="ARBA00022448"/>
    </source>
</evidence>
<evidence type="ECO:0000256" key="2">
    <source>
        <dbReference type="ARBA" id="ARBA00005766"/>
    </source>
</evidence>
<dbReference type="GO" id="GO:0009396">
    <property type="term" value="P:folic acid-containing compound biosynthetic process"/>
    <property type="evidence" value="ECO:0007669"/>
    <property type="project" value="TreeGrafter"/>
</dbReference>
<keyword evidence="12" id="KW-0406">Ion transport</keyword>
<dbReference type="InterPro" id="IPR002698">
    <property type="entry name" value="FTHF_cligase"/>
</dbReference>
<dbReference type="NCBIfam" id="TIGR02727">
    <property type="entry name" value="MTHFS_bact"/>
    <property type="match status" value="1"/>
</dbReference>
<feature type="transmembrane region" description="Helical" evidence="17">
    <location>
        <begin position="429"/>
        <end position="447"/>
    </location>
</feature>
<keyword evidence="6 17" id="KW-0812">Transmembrane</keyword>
<dbReference type="GO" id="GO:0005739">
    <property type="term" value="C:mitochondrion"/>
    <property type="evidence" value="ECO:0007669"/>
    <property type="project" value="TreeGrafter"/>
</dbReference>
<dbReference type="InterPro" id="IPR024185">
    <property type="entry name" value="FTHF_cligase-like_sf"/>
</dbReference>
<keyword evidence="4" id="KW-0813">Transport</keyword>
<evidence type="ECO:0000256" key="1">
    <source>
        <dbReference type="ARBA" id="ARBA00004127"/>
    </source>
</evidence>
<dbReference type="EMBL" id="GL349458">
    <property type="protein sequence ID" value="KNC49842.1"/>
    <property type="molecule type" value="Genomic_DNA"/>
</dbReference>
<organism evidence="18 19">
    <name type="scientific">Thecamonas trahens ATCC 50062</name>
    <dbReference type="NCBI Taxonomy" id="461836"/>
    <lineage>
        <taxon>Eukaryota</taxon>
        <taxon>Apusozoa</taxon>
        <taxon>Apusomonadida</taxon>
        <taxon>Apusomonadidae</taxon>
        <taxon>Thecamonas</taxon>
    </lineage>
</organism>
<gene>
    <name evidence="18" type="ORF">AMSG_11942</name>
</gene>
<sequence>MAVARTTPATCKIAVRAAANSLLASISPVDIASESADVAARVLAHPAYAGATSVAMYVSMERELDISAVARDAFASGKRVYLPRMVGKGKPLQMAAVDGWDEFCNLPETVWGIPQPGPDAPVADHVDLVLVPGLVFDPLALTRCGRGAGYYDRTLSGMAAAAATSDAPPPFKLAVGLSCAAWAVVQRALASSDGTPVPDALPITEYDVLMDDVYTLVKPVVLNINGLHPALPLLDMAKSLTIPYLFRLKAQKQSWVQQLVAIVLCCLGGTTLTGILLGQPPSWVCSLNTFPTYVLGYLLVNAAPGDLVWRLLQFAPLHEALLLVDAFAWGTAITSWGVDKAIAADHAMVASSPWAALLCGILSGTGGGILNESFHLMHSKWHFSTPDSLAVPSFAIRVAMIASPAYYLLHNPHNYSWLPTILSRDDAKMLIIITIALLALSKNWFWGQIADESADNKSNPKSKSKAE</sequence>
<dbReference type="GeneID" id="25569857"/>
<evidence type="ECO:0000313" key="18">
    <source>
        <dbReference type="EMBL" id="KNC49842.1"/>
    </source>
</evidence>
<evidence type="ECO:0000256" key="9">
    <source>
        <dbReference type="ARBA" id="ARBA00022840"/>
    </source>
</evidence>
<dbReference type="GO" id="GO:0035999">
    <property type="term" value="P:tetrahydrofolate interconversion"/>
    <property type="evidence" value="ECO:0007669"/>
    <property type="project" value="TreeGrafter"/>
</dbReference>
<keyword evidence="14" id="KW-0407">Ion channel</keyword>
<keyword evidence="7" id="KW-0547">Nucleotide-binding</keyword>
<dbReference type="Gene3D" id="3.40.50.10420">
    <property type="entry name" value="NagB/RpiA/CoA transferase-like"/>
    <property type="match status" value="1"/>
</dbReference>
<dbReference type="eggNOG" id="KOG3093">
    <property type="taxonomic scope" value="Eukaryota"/>
</dbReference>
<evidence type="ECO:0000256" key="17">
    <source>
        <dbReference type="SAM" id="Phobius"/>
    </source>
</evidence>
<keyword evidence="10" id="KW-0630">Potassium</keyword>
<evidence type="ECO:0000256" key="16">
    <source>
        <dbReference type="ARBA" id="ARBA00038966"/>
    </source>
</evidence>
<proteinExistence type="inferred from homology"/>
<dbReference type="OrthoDB" id="2015992at2759"/>
<keyword evidence="8" id="KW-0631">Potassium channel</keyword>
<dbReference type="GO" id="GO:0005524">
    <property type="term" value="F:ATP binding"/>
    <property type="evidence" value="ECO:0007669"/>
    <property type="project" value="UniProtKB-KW"/>
</dbReference>
<dbReference type="PANTHER" id="PTHR23407">
    <property type="entry name" value="ATPASE INHIBITOR/5-FORMYLTETRAHYDROFOLATE CYCLO-LIGASE"/>
    <property type="match status" value="1"/>
</dbReference>
<evidence type="ECO:0000256" key="12">
    <source>
        <dbReference type="ARBA" id="ARBA00023065"/>
    </source>
</evidence>
<evidence type="ECO:0000256" key="14">
    <source>
        <dbReference type="ARBA" id="ARBA00023303"/>
    </source>
</evidence>
<reference evidence="18 19" key="1">
    <citation type="submission" date="2010-05" db="EMBL/GenBank/DDBJ databases">
        <title>The Genome Sequence of Thecamonas trahens ATCC 50062.</title>
        <authorList>
            <consortium name="The Broad Institute Genome Sequencing Platform"/>
            <person name="Russ C."/>
            <person name="Cuomo C."/>
            <person name="Shea T."/>
            <person name="Young S.K."/>
            <person name="Zeng Q."/>
            <person name="Koehrsen M."/>
            <person name="Haas B."/>
            <person name="Borodovsky M."/>
            <person name="Guigo R."/>
            <person name="Alvarado L."/>
            <person name="Berlin A."/>
            <person name="Bochicchio J."/>
            <person name="Borenstein D."/>
            <person name="Chapman S."/>
            <person name="Chen Z."/>
            <person name="Freedman E."/>
            <person name="Gellesch M."/>
            <person name="Goldberg J."/>
            <person name="Griggs A."/>
            <person name="Gujja S."/>
            <person name="Heilman E."/>
            <person name="Heiman D."/>
            <person name="Hepburn T."/>
            <person name="Howarth C."/>
            <person name="Jen D."/>
            <person name="Larson L."/>
            <person name="Mehta T."/>
            <person name="Park D."/>
            <person name="Pearson M."/>
            <person name="Roberts A."/>
            <person name="Saif S."/>
            <person name="Shenoy N."/>
            <person name="Sisk P."/>
            <person name="Stolte C."/>
            <person name="Sykes S."/>
            <person name="Thomson T."/>
            <person name="Walk T."/>
            <person name="White J."/>
            <person name="Yandava C."/>
            <person name="Burger G."/>
            <person name="Gray M.W."/>
            <person name="Holland P.W.H."/>
            <person name="King N."/>
            <person name="Lang F.B.F."/>
            <person name="Roger A.J."/>
            <person name="Ruiz-Trillo I."/>
            <person name="Lander E."/>
            <person name="Nusbaum C."/>
        </authorList>
    </citation>
    <scope>NUCLEOTIDE SEQUENCE [LARGE SCALE GENOMIC DNA]</scope>
    <source>
        <strain evidence="18 19">ATCC 50062</strain>
    </source>
</reference>
<dbReference type="GO" id="GO:0005267">
    <property type="term" value="F:potassium channel activity"/>
    <property type="evidence" value="ECO:0007669"/>
    <property type="project" value="UniProtKB-KW"/>
</dbReference>
<evidence type="ECO:0000256" key="13">
    <source>
        <dbReference type="ARBA" id="ARBA00023136"/>
    </source>
</evidence>
<evidence type="ECO:0000256" key="6">
    <source>
        <dbReference type="ARBA" id="ARBA00022692"/>
    </source>
</evidence>
<evidence type="ECO:0000256" key="8">
    <source>
        <dbReference type="ARBA" id="ARBA00022826"/>
    </source>
</evidence>
<dbReference type="SUPFAM" id="SSF100950">
    <property type="entry name" value="NagB/RpiA/CoA transferase-like"/>
    <property type="match status" value="1"/>
</dbReference>
<evidence type="ECO:0000256" key="10">
    <source>
        <dbReference type="ARBA" id="ARBA00022958"/>
    </source>
</evidence>
<evidence type="ECO:0000256" key="7">
    <source>
        <dbReference type="ARBA" id="ARBA00022741"/>
    </source>
</evidence>
<comment type="similarity">
    <text evidence="2">Belongs to the TMEM38 family.</text>
</comment>
<evidence type="ECO:0000256" key="11">
    <source>
        <dbReference type="ARBA" id="ARBA00022989"/>
    </source>
</evidence>
<feature type="transmembrane region" description="Helical" evidence="17">
    <location>
        <begin position="259"/>
        <end position="278"/>
    </location>
</feature>
<dbReference type="GO" id="GO:0030272">
    <property type="term" value="F:5-formyltetrahydrofolate cyclo-ligase activity"/>
    <property type="evidence" value="ECO:0007669"/>
    <property type="project" value="UniProtKB-EC"/>
</dbReference>
<dbReference type="STRING" id="461836.A0A0L0DBX0"/>
<evidence type="ECO:0000256" key="5">
    <source>
        <dbReference type="ARBA" id="ARBA00022538"/>
    </source>
</evidence>
<evidence type="ECO:0000313" key="19">
    <source>
        <dbReference type="Proteomes" id="UP000054408"/>
    </source>
</evidence>
<dbReference type="GO" id="GO:0042802">
    <property type="term" value="F:identical protein binding"/>
    <property type="evidence" value="ECO:0007669"/>
    <property type="project" value="InterPro"/>
</dbReference>
<dbReference type="InterPro" id="IPR007866">
    <property type="entry name" value="TRIC_channel"/>
</dbReference>
<keyword evidence="19" id="KW-1185">Reference proteome</keyword>
<comment type="catalytic activity">
    <reaction evidence="15">
        <text>(6S)-5-formyl-5,6,7,8-tetrahydrofolate + ATP = (6R)-5,10-methenyltetrahydrofolate + ADP + phosphate</text>
        <dbReference type="Rhea" id="RHEA:10488"/>
        <dbReference type="ChEBI" id="CHEBI:30616"/>
        <dbReference type="ChEBI" id="CHEBI:43474"/>
        <dbReference type="ChEBI" id="CHEBI:57455"/>
        <dbReference type="ChEBI" id="CHEBI:57457"/>
        <dbReference type="ChEBI" id="CHEBI:456216"/>
        <dbReference type="EC" id="6.3.3.2"/>
    </reaction>
</comment>
<dbReference type="RefSeq" id="XP_013757442.1">
    <property type="nucleotide sequence ID" value="XM_013901988.1"/>
</dbReference>
<comment type="similarity">
    <text evidence="3">Belongs to the 5-formyltetrahydrofolate cyclo-ligase family.</text>
</comment>
<evidence type="ECO:0000256" key="15">
    <source>
        <dbReference type="ARBA" id="ARBA00036539"/>
    </source>
</evidence>
<feature type="transmembrane region" description="Helical" evidence="17">
    <location>
        <begin position="321"/>
        <end position="338"/>
    </location>
</feature>
<protein>
    <recommendedName>
        <fullName evidence="16">5-formyltetrahydrofolate cyclo-ligase</fullName>
        <ecNumber evidence="16">6.3.3.2</ecNumber>
    </recommendedName>
</protein>
<dbReference type="EC" id="6.3.3.2" evidence="16"/>
<dbReference type="Proteomes" id="UP000054408">
    <property type="component" value="Unassembled WGS sequence"/>
</dbReference>
<dbReference type="AlphaFoldDB" id="A0A0L0DBX0"/>
<keyword evidence="9" id="KW-0067">ATP-binding</keyword>
<dbReference type="InterPro" id="IPR037171">
    <property type="entry name" value="NagB/RpiA_transferase-like"/>
</dbReference>
<dbReference type="Pfam" id="PF01812">
    <property type="entry name" value="5-FTHF_cyc-lig"/>
    <property type="match status" value="1"/>
</dbReference>
<dbReference type="PANTHER" id="PTHR23407:SF1">
    <property type="entry name" value="5-FORMYLTETRAHYDROFOLATE CYCLO-LIGASE"/>
    <property type="match status" value="1"/>
</dbReference>
<keyword evidence="5" id="KW-0633">Potassium transport</keyword>
<dbReference type="GO" id="GO:0012505">
    <property type="term" value="C:endomembrane system"/>
    <property type="evidence" value="ECO:0007669"/>
    <property type="project" value="UniProtKB-SubCell"/>
</dbReference>
<keyword evidence="13 17" id="KW-0472">Membrane</keyword>
<evidence type="ECO:0000256" key="3">
    <source>
        <dbReference type="ARBA" id="ARBA00010638"/>
    </source>
</evidence>
<comment type="subcellular location">
    <subcellularLocation>
        <location evidence="1">Endomembrane system</location>
        <topology evidence="1">Multi-pass membrane protein</topology>
    </subcellularLocation>
</comment>
<feature type="transmembrane region" description="Helical" evidence="17">
    <location>
        <begin position="290"/>
        <end position="309"/>
    </location>
</feature>
<keyword evidence="11 17" id="KW-1133">Transmembrane helix</keyword>
<dbReference type="GO" id="GO:0016020">
    <property type="term" value="C:membrane"/>
    <property type="evidence" value="ECO:0007669"/>
    <property type="project" value="InterPro"/>
</dbReference>
<name>A0A0L0DBX0_THETB</name>
<accession>A0A0L0DBX0</accession>